<evidence type="ECO:0000313" key="4">
    <source>
        <dbReference type="EMBL" id="KZT33398.1"/>
    </source>
</evidence>
<proteinExistence type="predicted"/>
<dbReference type="OrthoDB" id="3219854at2759"/>
<reference evidence="4 5" key="1">
    <citation type="journal article" date="2016" name="Mol. Biol. Evol.">
        <title>Comparative Genomics of Early-Diverging Mushroom-Forming Fungi Provides Insights into the Origins of Lignocellulose Decay Capabilities.</title>
        <authorList>
            <person name="Nagy L.G."/>
            <person name="Riley R."/>
            <person name="Tritt A."/>
            <person name="Adam C."/>
            <person name="Daum C."/>
            <person name="Floudas D."/>
            <person name="Sun H."/>
            <person name="Yadav J.S."/>
            <person name="Pangilinan J."/>
            <person name="Larsson K.H."/>
            <person name="Matsuura K."/>
            <person name="Barry K."/>
            <person name="Labutti K."/>
            <person name="Kuo R."/>
            <person name="Ohm R.A."/>
            <person name="Bhattacharya S.S."/>
            <person name="Shirouzu T."/>
            <person name="Yoshinaga Y."/>
            <person name="Martin F.M."/>
            <person name="Grigoriev I.V."/>
            <person name="Hibbett D.S."/>
        </authorList>
    </citation>
    <scope>NUCLEOTIDE SEQUENCE [LARGE SCALE GENOMIC DNA]</scope>
    <source>
        <strain evidence="4 5">HHB10207 ss-3</strain>
    </source>
</reference>
<dbReference type="Proteomes" id="UP000076798">
    <property type="component" value="Unassembled WGS sequence"/>
</dbReference>
<evidence type="ECO:0000256" key="1">
    <source>
        <dbReference type="SAM" id="MobiDB-lite"/>
    </source>
</evidence>
<dbReference type="EMBL" id="KV428244">
    <property type="protein sequence ID" value="KZT33398.1"/>
    <property type="molecule type" value="Genomic_DNA"/>
</dbReference>
<feature type="transmembrane region" description="Helical" evidence="2">
    <location>
        <begin position="153"/>
        <end position="172"/>
    </location>
</feature>
<keyword evidence="2" id="KW-0812">Transmembrane</keyword>
<keyword evidence="2" id="KW-0472">Membrane</keyword>
<feature type="transmembrane region" description="Helical" evidence="2">
    <location>
        <begin position="84"/>
        <end position="105"/>
    </location>
</feature>
<feature type="domain" description="DUF6535" evidence="3">
    <location>
        <begin position="64"/>
        <end position="231"/>
    </location>
</feature>
<dbReference type="AlphaFoldDB" id="A0A165YMB0"/>
<name>A0A165YMB0_9AGAM</name>
<keyword evidence="2" id="KW-1133">Transmembrane helix</keyword>
<feature type="compositionally biased region" description="Low complexity" evidence="1">
    <location>
        <begin position="113"/>
        <end position="131"/>
    </location>
</feature>
<protein>
    <recommendedName>
        <fullName evidence="3">DUF6535 domain-containing protein</fullName>
    </recommendedName>
</protein>
<evidence type="ECO:0000259" key="3">
    <source>
        <dbReference type="Pfam" id="PF20153"/>
    </source>
</evidence>
<feature type="transmembrane region" description="Helical" evidence="2">
    <location>
        <begin position="252"/>
        <end position="273"/>
    </location>
</feature>
<keyword evidence="5" id="KW-1185">Reference proteome</keyword>
<gene>
    <name evidence="4" type="ORF">SISSUDRAFT_418041</name>
</gene>
<accession>A0A165YMB0</accession>
<dbReference type="InterPro" id="IPR045338">
    <property type="entry name" value="DUF6535"/>
</dbReference>
<sequence length="306" mass="33152">MSSSSEDDAESLLGSSLGRSLIEVLERQSRLLEKQTACLEALQRNVSKDESSGSEAPWHAESTWGAIFETAVSRTREMTEEWKGFMDVSLVFSAIFLAVVTAFLVPANQSLSTTSPDATSTSAANPSNATLDCANATSPSPPAPSRPMQMVSALYSSAFTVSILNSALCLLARQWVSKLVSIPSGKTNLERTMRHEDRKKMSERWLPPLVYILYGTLLCSIGLFVYGFLLQQRLLSESFDGPAPVLTLAEDFAIVLSVSVLLLVLATIAHALCSVNGVQGIASLSLLKLERFCSVQKQTKPEKKPS</sequence>
<organism evidence="4 5">
    <name type="scientific">Sistotremastrum suecicum HHB10207 ss-3</name>
    <dbReference type="NCBI Taxonomy" id="1314776"/>
    <lineage>
        <taxon>Eukaryota</taxon>
        <taxon>Fungi</taxon>
        <taxon>Dikarya</taxon>
        <taxon>Basidiomycota</taxon>
        <taxon>Agaricomycotina</taxon>
        <taxon>Agaricomycetes</taxon>
        <taxon>Sistotremastrales</taxon>
        <taxon>Sistotremastraceae</taxon>
        <taxon>Sistotremastrum</taxon>
    </lineage>
</organism>
<feature type="region of interest" description="Disordered" evidence="1">
    <location>
        <begin position="113"/>
        <end position="145"/>
    </location>
</feature>
<feature type="transmembrane region" description="Helical" evidence="2">
    <location>
        <begin position="208"/>
        <end position="229"/>
    </location>
</feature>
<evidence type="ECO:0000313" key="5">
    <source>
        <dbReference type="Proteomes" id="UP000076798"/>
    </source>
</evidence>
<dbReference type="Pfam" id="PF20153">
    <property type="entry name" value="DUF6535"/>
    <property type="match status" value="1"/>
</dbReference>
<evidence type="ECO:0000256" key="2">
    <source>
        <dbReference type="SAM" id="Phobius"/>
    </source>
</evidence>